<organism evidence="1 2">
    <name type="scientific">Parnassius apollo</name>
    <name type="common">Apollo butterfly</name>
    <name type="synonym">Papilio apollo</name>
    <dbReference type="NCBI Taxonomy" id="110799"/>
    <lineage>
        <taxon>Eukaryota</taxon>
        <taxon>Metazoa</taxon>
        <taxon>Ecdysozoa</taxon>
        <taxon>Arthropoda</taxon>
        <taxon>Hexapoda</taxon>
        <taxon>Insecta</taxon>
        <taxon>Pterygota</taxon>
        <taxon>Neoptera</taxon>
        <taxon>Endopterygota</taxon>
        <taxon>Lepidoptera</taxon>
        <taxon>Glossata</taxon>
        <taxon>Ditrysia</taxon>
        <taxon>Papilionoidea</taxon>
        <taxon>Papilionidae</taxon>
        <taxon>Parnassiinae</taxon>
        <taxon>Parnassini</taxon>
        <taxon>Parnassius</taxon>
        <taxon>Parnassius</taxon>
    </lineage>
</organism>
<dbReference type="AlphaFoldDB" id="A0A8S3W8M9"/>
<gene>
    <name evidence="1" type="ORF">PAPOLLO_LOCUS3490</name>
</gene>
<name>A0A8S3W8M9_PARAO</name>
<proteinExistence type="predicted"/>
<protein>
    <submittedName>
        <fullName evidence="1">(apollo) hypothetical protein</fullName>
    </submittedName>
</protein>
<dbReference type="EMBL" id="CAJQZP010000212">
    <property type="protein sequence ID" value="CAG4946945.1"/>
    <property type="molecule type" value="Genomic_DNA"/>
</dbReference>
<dbReference type="OrthoDB" id="6617942at2759"/>
<comment type="caution">
    <text evidence="1">The sequence shown here is derived from an EMBL/GenBank/DDBJ whole genome shotgun (WGS) entry which is preliminary data.</text>
</comment>
<evidence type="ECO:0000313" key="2">
    <source>
        <dbReference type="Proteomes" id="UP000691718"/>
    </source>
</evidence>
<accession>A0A8S3W8M9</accession>
<reference evidence="1" key="1">
    <citation type="submission" date="2021-04" db="EMBL/GenBank/DDBJ databases">
        <authorList>
            <person name="Tunstrom K."/>
        </authorList>
    </citation>
    <scope>NUCLEOTIDE SEQUENCE</scope>
</reference>
<sequence>MKLTDASLHSLTTVCDRHGVSDRAAAAIVSSVLCSASDADSEAQSTNVVDRMKLRRTRQKVHKQILTEERVKEIPALFFDGRKDKTAKTVLKGSKRFRVIVQEEHISIIKEAGSVYVGYVVPSSDSARNIERAIRSFLIRLKDITREHNGSWL</sequence>
<dbReference type="Proteomes" id="UP000691718">
    <property type="component" value="Unassembled WGS sequence"/>
</dbReference>
<keyword evidence="2" id="KW-1185">Reference proteome</keyword>
<evidence type="ECO:0000313" key="1">
    <source>
        <dbReference type="EMBL" id="CAG4946945.1"/>
    </source>
</evidence>